<dbReference type="EMBL" id="AUZM01000134">
    <property type="protein sequence ID" value="ERT04008.1"/>
    <property type="molecule type" value="Genomic_DNA"/>
</dbReference>
<dbReference type="PATRIC" id="fig|1348334.3.peg.5769"/>
<dbReference type="EMBL" id="AUZM01000228">
    <property type="protein sequence ID" value="ERT03760.1"/>
    <property type="molecule type" value="Genomic_DNA"/>
</dbReference>
<evidence type="ECO:0000313" key="1">
    <source>
        <dbReference type="EMBL" id="ERT03760.1"/>
    </source>
</evidence>
<dbReference type="AlphaFoldDB" id="U7Q875"/>
<evidence type="ECO:0000313" key="4">
    <source>
        <dbReference type="Proteomes" id="UP000017127"/>
    </source>
</evidence>
<dbReference type="RefSeq" id="WP_023069677.1">
    <property type="nucleotide sequence ID" value="NZ_AUZM01000131.1"/>
</dbReference>
<evidence type="ECO:0000313" key="3">
    <source>
        <dbReference type="EMBL" id="ERT04029.1"/>
    </source>
</evidence>
<comment type="caution">
    <text evidence="3">The sequence shown here is derived from an EMBL/GenBank/DDBJ whole genome shotgun (WGS) entry which is preliminary data.</text>
</comment>
<dbReference type="Proteomes" id="UP000017127">
    <property type="component" value="Unassembled WGS sequence"/>
</dbReference>
<gene>
    <name evidence="3" type="ORF">M595_6027</name>
    <name evidence="2" type="ORF">M595_6043</name>
    <name evidence="1" type="ORF">M595_6301</name>
</gene>
<accession>U7Q875</accession>
<keyword evidence="4" id="KW-1185">Reference proteome</keyword>
<reference evidence="3 4" key="1">
    <citation type="journal article" date="2013" name="Front. Microbiol.">
        <title>Comparative genomic analyses of the cyanobacterium, Lyngbya aestuarii BL J, a powerful hydrogen producer.</title>
        <authorList>
            <person name="Kothari A."/>
            <person name="Vaughn M."/>
            <person name="Garcia-Pichel F."/>
        </authorList>
    </citation>
    <scope>NUCLEOTIDE SEQUENCE [LARGE SCALE GENOMIC DNA]</scope>
    <source>
        <strain evidence="3 4">BL J</strain>
    </source>
</reference>
<dbReference type="OrthoDB" id="123228at2"/>
<organism evidence="3 4">
    <name type="scientific">Lyngbya aestuarii BL J</name>
    <dbReference type="NCBI Taxonomy" id="1348334"/>
    <lineage>
        <taxon>Bacteria</taxon>
        <taxon>Bacillati</taxon>
        <taxon>Cyanobacteriota</taxon>
        <taxon>Cyanophyceae</taxon>
        <taxon>Oscillatoriophycideae</taxon>
        <taxon>Oscillatoriales</taxon>
        <taxon>Microcoleaceae</taxon>
        <taxon>Lyngbya</taxon>
    </lineage>
</organism>
<dbReference type="EMBL" id="AUZM01000131">
    <property type="protein sequence ID" value="ERT04029.1"/>
    <property type="molecule type" value="Genomic_DNA"/>
</dbReference>
<sequence>MTPIELRKKAYQVLVNNLGQIDTIRFLQQVGWGSGDYTKEREDLLKGVTRDEFWQDIRRNRQK</sequence>
<proteinExistence type="predicted"/>
<protein>
    <submittedName>
        <fullName evidence="3">Uncharacterized protein</fullName>
    </submittedName>
</protein>
<evidence type="ECO:0000313" key="2">
    <source>
        <dbReference type="EMBL" id="ERT04008.1"/>
    </source>
</evidence>
<name>U7Q875_9CYAN</name>